<dbReference type="Proteomes" id="UP000252023">
    <property type="component" value="Chromosome"/>
</dbReference>
<name>A0A344PP35_9RHOB</name>
<accession>A0A344PP35</accession>
<dbReference type="InterPro" id="IPR036249">
    <property type="entry name" value="Thioredoxin-like_sf"/>
</dbReference>
<dbReference type="Gene3D" id="3.40.30.10">
    <property type="entry name" value="Glutaredoxin"/>
    <property type="match status" value="1"/>
</dbReference>
<evidence type="ECO:0000313" key="2">
    <source>
        <dbReference type="Proteomes" id="UP000252023"/>
    </source>
</evidence>
<keyword evidence="2" id="KW-1185">Reference proteome</keyword>
<dbReference type="SUPFAM" id="SSF52833">
    <property type="entry name" value="Thioredoxin-like"/>
    <property type="match status" value="1"/>
</dbReference>
<dbReference type="EMBL" id="CP030918">
    <property type="protein sequence ID" value="AXC51140.1"/>
    <property type="molecule type" value="Genomic_DNA"/>
</dbReference>
<gene>
    <name evidence="1" type="ORF">DRW48_07255</name>
</gene>
<dbReference type="AlphaFoldDB" id="A0A344PP35"/>
<organism evidence="1 2">
    <name type="scientific">Paracoccus suum</name>
    <dbReference type="NCBI Taxonomy" id="2259340"/>
    <lineage>
        <taxon>Bacteria</taxon>
        <taxon>Pseudomonadati</taxon>
        <taxon>Pseudomonadota</taxon>
        <taxon>Alphaproteobacteria</taxon>
        <taxon>Rhodobacterales</taxon>
        <taxon>Paracoccaceae</taxon>
        <taxon>Paracoccus</taxon>
    </lineage>
</organism>
<protein>
    <submittedName>
        <fullName evidence="1">SoxS protein</fullName>
    </submittedName>
</protein>
<evidence type="ECO:0000313" key="1">
    <source>
        <dbReference type="EMBL" id="AXC51140.1"/>
    </source>
</evidence>
<proteinExistence type="predicted"/>
<dbReference type="KEGG" id="pars:DRW48_07255"/>
<reference evidence="2" key="1">
    <citation type="submission" date="2018-07" db="EMBL/GenBank/DDBJ databases">
        <title>Genome sequencing of Paracoccus sp. SC2-6.</title>
        <authorList>
            <person name="Heo J."/>
            <person name="Kim S.-J."/>
            <person name="Kwon S.-W."/>
        </authorList>
    </citation>
    <scope>NUCLEOTIDE SEQUENCE [LARGE SCALE GENOMIC DNA]</scope>
    <source>
        <strain evidence="2">SC2-6</strain>
    </source>
</reference>
<dbReference type="OrthoDB" id="7362982at2"/>
<sequence length="100" mass="11127">MVEQKGCIYCEAWHHEIMPQYPLTTEGKTAPLRRVEINGPWPDGIALARRPNITPTFILLQDGKEVGRLEGYVGENYFFPLLDKMIKEAGIALASAEPGG</sequence>